<evidence type="ECO:0000256" key="2">
    <source>
        <dbReference type="ARBA" id="ARBA00022745"/>
    </source>
</evidence>
<evidence type="ECO:0000256" key="6">
    <source>
        <dbReference type="ARBA" id="ARBA00023163"/>
    </source>
</evidence>
<reference evidence="11 12" key="1">
    <citation type="journal article" date="2024" name="G3 (Bethesda)">
        <title>Genome assembly of Hibiscus sabdariffa L. provides insights into metabolisms of medicinal natural products.</title>
        <authorList>
            <person name="Kim T."/>
        </authorList>
    </citation>
    <scope>NUCLEOTIDE SEQUENCE [LARGE SCALE GENOMIC DNA]</scope>
    <source>
        <strain evidence="11">TK-2024</strain>
        <tissue evidence="11">Old leaves</tissue>
    </source>
</reference>
<dbReference type="Proteomes" id="UP001472677">
    <property type="component" value="Unassembled WGS sequence"/>
</dbReference>
<evidence type="ECO:0000313" key="11">
    <source>
        <dbReference type="EMBL" id="KAK8499919.1"/>
    </source>
</evidence>
<dbReference type="InterPro" id="IPR036955">
    <property type="entry name" value="AP2/ERF_dom_sf"/>
</dbReference>
<accession>A0ABR2AZW7</accession>
<gene>
    <name evidence="11" type="ORF">V6N12_042754</name>
</gene>
<protein>
    <recommendedName>
        <fullName evidence="10">AP2/ERF domain-containing protein</fullName>
    </recommendedName>
</protein>
<organism evidence="11 12">
    <name type="scientific">Hibiscus sabdariffa</name>
    <name type="common">roselle</name>
    <dbReference type="NCBI Taxonomy" id="183260"/>
    <lineage>
        <taxon>Eukaryota</taxon>
        <taxon>Viridiplantae</taxon>
        <taxon>Streptophyta</taxon>
        <taxon>Embryophyta</taxon>
        <taxon>Tracheophyta</taxon>
        <taxon>Spermatophyta</taxon>
        <taxon>Magnoliopsida</taxon>
        <taxon>eudicotyledons</taxon>
        <taxon>Gunneridae</taxon>
        <taxon>Pentapetalae</taxon>
        <taxon>rosids</taxon>
        <taxon>malvids</taxon>
        <taxon>Malvales</taxon>
        <taxon>Malvaceae</taxon>
        <taxon>Malvoideae</taxon>
        <taxon>Hibiscus</taxon>
    </lineage>
</organism>
<keyword evidence="4" id="KW-0238">DNA-binding</keyword>
<sequence>MESQNPSKNQTSIEPESFKTRSNRKVNGGRRYLGVRERPSGRWVAEIKNSSSQKLRLWLGTFDKAEEAALAYDAAARVLRGKNAKTNFQYQDNRRNLIGMVNPRVYQLLQLTAMKNHARSAALRSINGKMGKKSEATAAGGSSDTVVEETIFCSSSSSESSDDDNNNNNKLSKVSLGNSKESASSVCESVLLLGHRMVEDFQVAVNAGRLLVSSSAVIHRVGVRWEAPPFQWCKLNVDGACDPVTGRASCVGQFELIWGSG</sequence>
<dbReference type="InterPro" id="IPR050913">
    <property type="entry name" value="AP2/ERF_ERF"/>
</dbReference>
<evidence type="ECO:0000256" key="7">
    <source>
        <dbReference type="ARBA" id="ARBA00023242"/>
    </source>
</evidence>
<feature type="domain" description="AP2/ERF" evidence="10">
    <location>
        <begin position="31"/>
        <end position="89"/>
    </location>
</feature>
<dbReference type="PRINTS" id="PR00367">
    <property type="entry name" value="ETHRSPELEMNT"/>
</dbReference>
<name>A0ABR2AZW7_9ROSI</name>
<keyword evidence="5" id="KW-0010">Activator</keyword>
<keyword evidence="7" id="KW-0539">Nucleus</keyword>
<evidence type="ECO:0000313" key="12">
    <source>
        <dbReference type="Proteomes" id="UP001472677"/>
    </source>
</evidence>
<keyword evidence="6" id="KW-0804">Transcription</keyword>
<evidence type="ECO:0000256" key="1">
    <source>
        <dbReference type="ARBA" id="ARBA00004123"/>
    </source>
</evidence>
<evidence type="ECO:0000259" key="10">
    <source>
        <dbReference type="PROSITE" id="PS51032"/>
    </source>
</evidence>
<dbReference type="InterPro" id="IPR016177">
    <property type="entry name" value="DNA-bd_dom_sf"/>
</dbReference>
<feature type="compositionally biased region" description="Low complexity" evidence="9">
    <location>
        <begin position="166"/>
        <end position="176"/>
    </location>
</feature>
<evidence type="ECO:0000256" key="9">
    <source>
        <dbReference type="SAM" id="MobiDB-lite"/>
    </source>
</evidence>
<comment type="similarity">
    <text evidence="8">Belongs to the AP2/ERF transcription factor family. ERF subfamily.</text>
</comment>
<proteinExistence type="inferred from homology"/>
<dbReference type="PROSITE" id="PS51032">
    <property type="entry name" value="AP2_ERF"/>
    <property type="match status" value="1"/>
</dbReference>
<dbReference type="SMART" id="SM00380">
    <property type="entry name" value="AP2"/>
    <property type="match status" value="1"/>
</dbReference>
<comment type="subcellular location">
    <subcellularLocation>
        <location evidence="1">Nucleus</location>
    </subcellularLocation>
</comment>
<keyword evidence="12" id="KW-1185">Reference proteome</keyword>
<feature type="region of interest" description="Disordered" evidence="9">
    <location>
        <begin position="1"/>
        <end position="29"/>
    </location>
</feature>
<evidence type="ECO:0000256" key="5">
    <source>
        <dbReference type="ARBA" id="ARBA00023159"/>
    </source>
</evidence>
<dbReference type="CDD" id="cd00018">
    <property type="entry name" value="AP2"/>
    <property type="match status" value="1"/>
</dbReference>
<dbReference type="InterPro" id="IPR001471">
    <property type="entry name" value="AP2/ERF_dom"/>
</dbReference>
<dbReference type="Pfam" id="PF00847">
    <property type="entry name" value="AP2"/>
    <property type="match status" value="1"/>
</dbReference>
<dbReference type="SUPFAM" id="SSF54171">
    <property type="entry name" value="DNA-binding domain"/>
    <property type="match status" value="1"/>
</dbReference>
<dbReference type="EMBL" id="JBBPBM010000226">
    <property type="protein sequence ID" value="KAK8499919.1"/>
    <property type="molecule type" value="Genomic_DNA"/>
</dbReference>
<evidence type="ECO:0000256" key="8">
    <source>
        <dbReference type="ARBA" id="ARBA00024343"/>
    </source>
</evidence>
<keyword evidence="2" id="KW-0936">Ethylene signaling pathway</keyword>
<evidence type="ECO:0000256" key="3">
    <source>
        <dbReference type="ARBA" id="ARBA00023015"/>
    </source>
</evidence>
<dbReference type="Gene3D" id="3.30.730.10">
    <property type="entry name" value="AP2/ERF domain"/>
    <property type="match status" value="1"/>
</dbReference>
<comment type="caution">
    <text evidence="11">The sequence shown here is derived from an EMBL/GenBank/DDBJ whole genome shotgun (WGS) entry which is preliminary data.</text>
</comment>
<feature type="region of interest" description="Disordered" evidence="9">
    <location>
        <begin position="155"/>
        <end position="176"/>
    </location>
</feature>
<evidence type="ECO:0000256" key="4">
    <source>
        <dbReference type="ARBA" id="ARBA00023125"/>
    </source>
</evidence>
<keyword evidence="3" id="KW-0805">Transcription regulation</keyword>
<dbReference type="PANTHER" id="PTHR31194:SF82">
    <property type="entry name" value="AP2_ERF DOMAIN-CONTAINING PROTEIN"/>
    <property type="match status" value="1"/>
</dbReference>
<dbReference type="PANTHER" id="PTHR31194">
    <property type="entry name" value="SHN SHINE , DNA BINDING / TRANSCRIPTION FACTOR"/>
    <property type="match status" value="1"/>
</dbReference>
<feature type="compositionally biased region" description="Polar residues" evidence="9">
    <location>
        <begin position="1"/>
        <end position="14"/>
    </location>
</feature>